<reference evidence="1 2" key="1">
    <citation type="journal article" date="2014" name="BMC Genomics">
        <title>Comparison of environmental and isolate Sulfobacillus genomes reveals diverse carbon, sulfur, nitrogen, and hydrogen metabolisms.</title>
        <authorList>
            <person name="Justice N.B."/>
            <person name="Norman A."/>
            <person name="Brown C.T."/>
            <person name="Singh A."/>
            <person name="Thomas B.C."/>
            <person name="Banfield J.F."/>
        </authorList>
    </citation>
    <scope>NUCLEOTIDE SEQUENCE [LARGE SCALE GENOMIC DNA]</scope>
    <source>
        <strain evidence="1">AMDSBA3</strain>
    </source>
</reference>
<gene>
    <name evidence="1" type="ORF">C7B45_15890</name>
</gene>
<dbReference type="Proteomes" id="UP000241848">
    <property type="component" value="Unassembled WGS sequence"/>
</dbReference>
<comment type="caution">
    <text evidence="1">The sequence shown here is derived from an EMBL/GenBank/DDBJ whole genome shotgun (WGS) entry which is preliminary data.</text>
</comment>
<dbReference type="EMBL" id="PXYV01000075">
    <property type="protein sequence ID" value="PSR20233.1"/>
    <property type="molecule type" value="Genomic_DNA"/>
</dbReference>
<organism evidence="1 2">
    <name type="scientific">Sulfobacillus acidophilus</name>
    <dbReference type="NCBI Taxonomy" id="53633"/>
    <lineage>
        <taxon>Bacteria</taxon>
        <taxon>Bacillati</taxon>
        <taxon>Bacillota</taxon>
        <taxon>Clostridia</taxon>
        <taxon>Eubacteriales</taxon>
        <taxon>Clostridiales Family XVII. Incertae Sedis</taxon>
        <taxon>Sulfobacillus</taxon>
    </lineage>
</organism>
<dbReference type="AlphaFoldDB" id="A0A2T2WDC7"/>
<sequence>MIKTAAVVSPKRTYMAIFWVPCISVVEPLALYTPTEKKITESSQKHCPIIAGKSGIQQENTSALPINLIGNFVENFLTLRGVVPNVG</sequence>
<proteinExistence type="predicted"/>
<accession>A0A2T2WDC7</accession>
<evidence type="ECO:0000313" key="2">
    <source>
        <dbReference type="Proteomes" id="UP000241848"/>
    </source>
</evidence>
<protein>
    <submittedName>
        <fullName evidence="1">Uncharacterized protein</fullName>
    </submittedName>
</protein>
<name>A0A2T2WDC7_9FIRM</name>
<evidence type="ECO:0000313" key="1">
    <source>
        <dbReference type="EMBL" id="PSR20233.1"/>
    </source>
</evidence>